<evidence type="ECO:0000313" key="1">
    <source>
        <dbReference type="EMBL" id="SEQ47134.1"/>
    </source>
</evidence>
<evidence type="ECO:0000313" key="2">
    <source>
        <dbReference type="Proteomes" id="UP000199055"/>
    </source>
</evidence>
<keyword evidence="2" id="KW-1185">Reference proteome</keyword>
<sequence length="141" mass="15280">MAERAASPYRTRMRHPAELYYAPGLPPDEVRALLRRDQLLLRTCQAALGRVGGDVLGLSVEPRPGEVVIHAAVARETPEVAEDLCDIASELELLLMGGPDDRSDITVQVHVGPPCPTDWPGYGHAVIHLAKTGGPWEEEDG</sequence>
<gene>
    <name evidence="1" type="ORF">SAMN05216481_108186</name>
</gene>
<proteinExistence type="predicted"/>
<dbReference type="Proteomes" id="UP000199055">
    <property type="component" value="Unassembled WGS sequence"/>
</dbReference>
<accession>A0A1H9GAN3</accession>
<dbReference type="EMBL" id="FOET01000008">
    <property type="protein sequence ID" value="SEQ47134.1"/>
    <property type="molecule type" value="Genomic_DNA"/>
</dbReference>
<organism evidence="1 2">
    <name type="scientific">Streptomyces radiopugnans</name>
    <dbReference type="NCBI Taxonomy" id="403935"/>
    <lineage>
        <taxon>Bacteria</taxon>
        <taxon>Bacillati</taxon>
        <taxon>Actinomycetota</taxon>
        <taxon>Actinomycetes</taxon>
        <taxon>Kitasatosporales</taxon>
        <taxon>Streptomycetaceae</taxon>
        <taxon>Streptomyces</taxon>
    </lineage>
</organism>
<dbReference type="AlphaFoldDB" id="A0A1H9GAN3"/>
<reference evidence="2" key="1">
    <citation type="submission" date="2016-10" db="EMBL/GenBank/DDBJ databases">
        <authorList>
            <person name="Varghese N."/>
            <person name="Submissions S."/>
        </authorList>
    </citation>
    <scope>NUCLEOTIDE SEQUENCE [LARGE SCALE GENOMIC DNA]</scope>
    <source>
        <strain evidence="2">CGMCC 4.3519</strain>
    </source>
</reference>
<protein>
    <submittedName>
        <fullName evidence="1">Uncharacterized protein</fullName>
    </submittedName>
</protein>
<name>A0A1H9GAN3_9ACTN</name>